<dbReference type="Proteomes" id="UP000290545">
    <property type="component" value="Unassembled WGS sequence"/>
</dbReference>
<comment type="caution">
    <text evidence="1">The sequence shown here is derived from an EMBL/GenBank/DDBJ whole genome shotgun (WGS) entry which is preliminary data.</text>
</comment>
<dbReference type="OrthoDB" id="1488584at2"/>
<proteinExistence type="predicted"/>
<gene>
    <name evidence="1" type="ORF">ESB13_16775</name>
</gene>
<dbReference type="RefSeq" id="WP_129004783.1">
    <property type="nucleotide sequence ID" value="NZ_SDHZ01000002.1"/>
</dbReference>
<reference evidence="1 2" key="1">
    <citation type="submission" date="2019-01" db="EMBL/GenBank/DDBJ databases">
        <title>Filimonas sp. strain TTM-71.</title>
        <authorList>
            <person name="Chen W.-M."/>
        </authorList>
    </citation>
    <scope>NUCLEOTIDE SEQUENCE [LARGE SCALE GENOMIC DNA]</scope>
    <source>
        <strain evidence="1 2">TTM-71</strain>
    </source>
</reference>
<sequence length="324" mass="35825">MDNCFYWSGGFVETEFELQTPVQLPENEYMILMAEAQAYFLLRYLLHDKNITGISIADKRIGSAGDILKGHFLVFQVKQKQLKPAVPIPPQLYYKGVCIPTDIVEAGFASFQFAFSPGDSLSRKNETEWGSCGMKVAGTGAFNQGVFVLTNYHVAAFAAPPHSYRTVRKSQRSVTLAAYPGVYVGGEKSFSDHQSGAASFGVTAPVGFSFNWGRYKASKAGDEAMASHSLFVSLVDIGAALSFRWQNDSIDLPRKITLSQIFFPGLFYVHGWKNSPIARKFGFQYAPALRQIKDGQQAVTDNVVVWRISLGLSVDIPVFLLSRK</sequence>
<evidence type="ECO:0000313" key="2">
    <source>
        <dbReference type="Proteomes" id="UP000290545"/>
    </source>
</evidence>
<organism evidence="1 2">
    <name type="scientific">Filimonas effusa</name>
    <dbReference type="NCBI Taxonomy" id="2508721"/>
    <lineage>
        <taxon>Bacteria</taxon>
        <taxon>Pseudomonadati</taxon>
        <taxon>Bacteroidota</taxon>
        <taxon>Chitinophagia</taxon>
        <taxon>Chitinophagales</taxon>
        <taxon>Chitinophagaceae</taxon>
        <taxon>Filimonas</taxon>
    </lineage>
</organism>
<protein>
    <submittedName>
        <fullName evidence="1">Uncharacterized protein</fullName>
    </submittedName>
</protein>
<keyword evidence="2" id="KW-1185">Reference proteome</keyword>
<name>A0A4Q1D7K1_9BACT</name>
<evidence type="ECO:0000313" key="1">
    <source>
        <dbReference type="EMBL" id="RXK83731.1"/>
    </source>
</evidence>
<dbReference type="AlphaFoldDB" id="A0A4Q1D7K1"/>
<dbReference type="EMBL" id="SDHZ01000002">
    <property type="protein sequence ID" value="RXK83731.1"/>
    <property type="molecule type" value="Genomic_DNA"/>
</dbReference>
<accession>A0A4Q1D7K1</accession>